<dbReference type="AlphaFoldDB" id="A0A927IK25"/>
<dbReference type="Gene3D" id="3.40.50.10320">
    <property type="entry name" value="LmbE-like"/>
    <property type="match status" value="1"/>
</dbReference>
<protein>
    <submittedName>
        <fullName evidence="1">PIG-L family deacetylase</fullName>
    </submittedName>
</protein>
<dbReference type="Proteomes" id="UP000622317">
    <property type="component" value="Unassembled WGS sequence"/>
</dbReference>
<dbReference type="GO" id="GO:0016811">
    <property type="term" value="F:hydrolase activity, acting on carbon-nitrogen (but not peptide) bonds, in linear amides"/>
    <property type="evidence" value="ECO:0007669"/>
    <property type="project" value="TreeGrafter"/>
</dbReference>
<dbReference type="RefSeq" id="WP_191619224.1">
    <property type="nucleotide sequence ID" value="NZ_JACYFG010000051.1"/>
</dbReference>
<dbReference type="PANTHER" id="PTHR12993:SF30">
    <property type="entry name" value="N-ACETYL-ALPHA-D-GLUCOSAMINYL L-MALATE DEACETYLASE 1"/>
    <property type="match status" value="1"/>
</dbReference>
<dbReference type="InterPro" id="IPR024078">
    <property type="entry name" value="LmbE-like_dom_sf"/>
</dbReference>
<sequence>MSESKELSILVVGAHPDDIEFGCGAILLKEAESGARIHFLVCSLGEAGSNGTPQEREAESRAAAARCGATIDFIECGGDGNMQATPETARGIARRIRETKATVLLAPSLVANQHPDHSAIGKAAQDAARLARYAGIAELSDAPPHAIASLYFYAITPGAEPREGTPFVFDVSLQVDAWREMMNCHQSQMKTRRYLDLQLSRARTLGLQTGCEYAQALWPNDPVLVNGLNSAPRGIRLF</sequence>
<organism evidence="1 2">
    <name type="scientific">Pelagicoccus enzymogenes</name>
    <dbReference type="NCBI Taxonomy" id="2773457"/>
    <lineage>
        <taxon>Bacteria</taxon>
        <taxon>Pseudomonadati</taxon>
        <taxon>Verrucomicrobiota</taxon>
        <taxon>Opitutia</taxon>
        <taxon>Puniceicoccales</taxon>
        <taxon>Pelagicoccaceae</taxon>
        <taxon>Pelagicoccus</taxon>
    </lineage>
</organism>
<evidence type="ECO:0000313" key="1">
    <source>
        <dbReference type="EMBL" id="MBD5782160.1"/>
    </source>
</evidence>
<dbReference type="InterPro" id="IPR003737">
    <property type="entry name" value="GlcNAc_PI_deacetylase-related"/>
</dbReference>
<dbReference type="EMBL" id="JACYFG010000051">
    <property type="protein sequence ID" value="MBD5782160.1"/>
    <property type="molecule type" value="Genomic_DNA"/>
</dbReference>
<reference evidence="1" key="1">
    <citation type="submission" date="2020-09" db="EMBL/GenBank/DDBJ databases">
        <title>Pelagicoccus enzymogenes sp. nov. with an EPS production, isolated from marine sediment.</title>
        <authorList>
            <person name="Feng X."/>
        </authorList>
    </citation>
    <scope>NUCLEOTIDE SEQUENCE</scope>
    <source>
        <strain evidence="1">NFK12</strain>
    </source>
</reference>
<gene>
    <name evidence="1" type="ORF">IEN85_21860</name>
</gene>
<dbReference type="SUPFAM" id="SSF102588">
    <property type="entry name" value="LmbE-like"/>
    <property type="match status" value="1"/>
</dbReference>
<comment type="caution">
    <text evidence="1">The sequence shown here is derived from an EMBL/GenBank/DDBJ whole genome shotgun (WGS) entry which is preliminary data.</text>
</comment>
<proteinExistence type="predicted"/>
<dbReference type="Pfam" id="PF02585">
    <property type="entry name" value="PIG-L"/>
    <property type="match status" value="1"/>
</dbReference>
<keyword evidence="2" id="KW-1185">Reference proteome</keyword>
<name>A0A927IK25_9BACT</name>
<dbReference type="PANTHER" id="PTHR12993">
    <property type="entry name" value="N-ACETYLGLUCOSAMINYL-PHOSPHATIDYLINOSITOL DE-N-ACETYLASE-RELATED"/>
    <property type="match status" value="1"/>
</dbReference>
<evidence type="ECO:0000313" key="2">
    <source>
        <dbReference type="Proteomes" id="UP000622317"/>
    </source>
</evidence>
<accession>A0A927IK25</accession>